<dbReference type="GO" id="GO:0106300">
    <property type="term" value="P:protein-DNA covalent cross-linking repair"/>
    <property type="evidence" value="ECO:0007669"/>
    <property type="project" value="TreeGrafter"/>
</dbReference>
<protein>
    <submittedName>
        <fullName evidence="2">Uncharacterized protein</fullName>
    </submittedName>
</protein>
<proteinExistence type="predicted"/>
<gene>
    <name evidence="2" type="ORF">GBAR_LOCUS17277</name>
</gene>
<keyword evidence="3" id="KW-1185">Reference proteome</keyword>
<keyword evidence="1" id="KW-0472">Membrane</keyword>
<dbReference type="GO" id="GO:0005657">
    <property type="term" value="C:replication fork"/>
    <property type="evidence" value="ECO:0007669"/>
    <property type="project" value="TreeGrafter"/>
</dbReference>
<reference evidence="2" key="1">
    <citation type="submission" date="2023-03" db="EMBL/GenBank/DDBJ databases">
        <authorList>
            <person name="Steffen K."/>
            <person name="Cardenas P."/>
        </authorList>
    </citation>
    <scope>NUCLEOTIDE SEQUENCE</scope>
</reference>
<name>A0AA35SIY7_GEOBA</name>
<dbReference type="GO" id="GO:0000421">
    <property type="term" value="C:autophagosome membrane"/>
    <property type="evidence" value="ECO:0007669"/>
    <property type="project" value="TreeGrafter"/>
</dbReference>
<accession>A0AA35SIY7</accession>
<evidence type="ECO:0000313" key="3">
    <source>
        <dbReference type="Proteomes" id="UP001174909"/>
    </source>
</evidence>
<dbReference type="GO" id="GO:0005634">
    <property type="term" value="C:nucleus"/>
    <property type="evidence" value="ECO:0007669"/>
    <property type="project" value="TreeGrafter"/>
</dbReference>
<dbReference type="Proteomes" id="UP001174909">
    <property type="component" value="Unassembled WGS sequence"/>
</dbReference>
<feature type="transmembrane region" description="Helical" evidence="1">
    <location>
        <begin position="6"/>
        <end position="29"/>
    </location>
</feature>
<dbReference type="PANTHER" id="PTHR15949">
    <property type="entry name" value="TESTIS-EXPRESSED PROTEIN 264"/>
    <property type="match status" value="1"/>
</dbReference>
<keyword evidence="1" id="KW-1133">Transmembrane helix</keyword>
<comment type="caution">
    <text evidence="2">The sequence shown here is derived from an EMBL/GenBank/DDBJ whole genome shotgun (WGS) entry which is preliminary data.</text>
</comment>
<dbReference type="PANTHER" id="PTHR15949:SF3">
    <property type="entry name" value="TESTIS-EXPRESSED PROTEIN 264"/>
    <property type="match status" value="1"/>
</dbReference>
<dbReference type="GO" id="GO:0005789">
    <property type="term" value="C:endoplasmic reticulum membrane"/>
    <property type="evidence" value="ECO:0007669"/>
    <property type="project" value="TreeGrafter"/>
</dbReference>
<sequence length="139" mass="16127">METWLLIVLGTLIVVFIFIFGVLTHAGYFSDLRIRTSLPVSLPRRAAYLIHRGPYKEVCTPLERITAIGRHQKIFCVFYDDPEKVSSVGRHSFCKGVGVCIGQHFRLTFDDVYRCLRTSYVVLLVVFCRTRQIQQWRSL</sequence>
<dbReference type="EMBL" id="CASHTH010002482">
    <property type="protein sequence ID" value="CAI8030464.1"/>
    <property type="molecule type" value="Genomic_DNA"/>
</dbReference>
<dbReference type="AlphaFoldDB" id="A0AA35SIY7"/>
<organism evidence="2 3">
    <name type="scientific">Geodia barretti</name>
    <name type="common">Barrett's horny sponge</name>
    <dbReference type="NCBI Taxonomy" id="519541"/>
    <lineage>
        <taxon>Eukaryota</taxon>
        <taxon>Metazoa</taxon>
        <taxon>Porifera</taxon>
        <taxon>Demospongiae</taxon>
        <taxon>Heteroscleromorpha</taxon>
        <taxon>Tetractinellida</taxon>
        <taxon>Astrophorina</taxon>
        <taxon>Geodiidae</taxon>
        <taxon>Geodia</taxon>
    </lineage>
</organism>
<dbReference type="GO" id="GO:0061709">
    <property type="term" value="P:reticulophagy"/>
    <property type="evidence" value="ECO:0007669"/>
    <property type="project" value="TreeGrafter"/>
</dbReference>
<keyword evidence="1" id="KW-0812">Transmembrane</keyword>
<evidence type="ECO:0000256" key="1">
    <source>
        <dbReference type="SAM" id="Phobius"/>
    </source>
</evidence>
<evidence type="ECO:0000313" key="2">
    <source>
        <dbReference type="EMBL" id="CAI8030464.1"/>
    </source>
</evidence>